<protein>
    <submittedName>
        <fullName evidence="2">Nuclear valosin-containing protein-like</fullName>
    </submittedName>
</protein>
<dbReference type="Gene3D" id="3.40.50.300">
    <property type="entry name" value="P-loop containing nucleotide triphosphate hydrolases"/>
    <property type="match status" value="1"/>
</dbReference>
<dbReference type="Proteomes" id="UP001146793">
    <property type="component" value="Unassembled WGS sequence"/>
</dbReference>
<feature type="compositionally biased region" description="Basic and acidic residues" evidence="1">
    <location>
        <begin position="157"/>
        <end position="168"/>
    </location>
</feature>
<dbReference type="SUPFAM" id="SSF52540">
    <property type="entry name" value="P-loop containing nucleoside triphosphate hydrolases"/>
    <property type="match status" value="1"/>
</dbReference>
<feature type="region of interest" description="Disordered" evidence="1">
    <location>
        <begin position="121"/>
        <end position="193"/>
    </location>
</feature>
<feature type="compositionally biased region" description="Basic and acidic residues" evidence="1">
    <location>
        <begin position="178"/>
        <end position="192"/>
    </location>
</feature>
<dbReference type="Gene3D" id="1.10.8.60">
    <property type="match status" value="1"/>
</dbReference>
<dbReference type="AlphaFoldDB" id="A0AAV7ZF46"/>
<sequence>MSLLKIKKHIKKKLPHPSLADTPIQTITPKSILKLIVQKKQFEKGLNEKEYHFCQDVYLNRFFMISYQLTIKTPVILTLSGTSKILGVFYAHPSSKLNKTTIEIGDNLLYKKIKRMTEKEKKKVKEKEKEKEQEQEQEQEQEPENIPKGFFGGFKSLKKDKEKEKQQIEEEEEEEEEEKKQKSKVFDKDQRRSQSLNQLSNELFVDLHFIKSDEQFKQPTSKLLIKCYLINIEYLQRATKEYFKYLLQDLIILQNEQIFIHNMGRLLVYNLYTPNYKKSKDTSIYAKLPNICLRVDNSTEIEVSSPQSILNQNANNFHCLESNQCTIIVGKELKALYFELNNIFFRRIIEFDSKSFGNNCSNKKFQQSIKKILSTIFMSKHLSSTKLVILIKDFELICPNNQFNKKRVRLILHLIEKIRKEKICLIVTTKQISNVNSLLINSLKLIPIIFFDSNHSLIKQNCAKQYTSTKQALIKDLNILEMDNQIKDTELLPFLRNEANQLKKSINDLMDNQTKFNRFGVKSPKGILLYGPDDKCFNYLLHDVSEELEIKILSLNLKPNFSKGGHNKKVIIKLINDIQKLQIPLILFIKRVEILHNLNDIDTLFRKIEQIPKSKKIIIIATSTMPNMINSNIFIRALFYKYIMVGIPTNPQKEIVLKQFFTNQILVKNHNDLIQTILSNTKCYTSLEMFHLCKAIQIHLESRDIKDKILNSNIRNNNTFHHIFLNIKNNFSQEQINQFYQFSNIINQN</sequence>
<dbReference type="EMBL" id="JANTQA010000030">
    <property type="protein sequence ID" value="KAJ3440652.1"/>
    <property type="molecule type" value="Genomic_DNA"/>
</dbReference>
<evidence type="ECO:0000313" key="3">
    <source>
        <dbReference type="Proteomes" id="UP001146793"/>
    </source>
</evidence>
<organism evidence="2 3">
    <name type="scientific">Anaeramoeba flamelloides</name>
    <dbReference type="NCBI Taxonomy" id="1746091"/>
    <lineage>
        <taxon>Eukaryota</taxon>
        <taxon>Metamonada</taxon>
        <taxon>Anaeramoebidae</taxon>
        <taxon>Anaeramoeba</taxon>
    </lineage>
</organism>
<reference evidence="2" key="1">
    <citation type="submission" date="2022-08" db="EMBL/GenBank/DDBJ databases">
        <title>Novel sulphate-reducing endosymbionts in the free-living metamonad Anaeramoeba.</title>
        <authorList>
            <person name="Jerlstrom-Hultqvist J."/>
            <person name="Cepicka I."/>
            <person name="Gallot-Lavallee L."/>
            <person name="Salas-Leiva D."/>
            <person name="Curtis B.A."/>
            <person name="Zahonova K."/>
            <person name="Pipaliya S."/>
            <person name="Dacks J."/>
            <person name="Roger A.J."/>
        </authorList>
    </citation>
    <scope>NUCLEOTIDE SEQUENCE</scope>
    <source>
        <strain evidence="2">Busselton2</strain>
    </source>
</reference>
<accession>A0AAV7ZF46</accession>
<dbReference type="InterPro" id="IPR027417">
    <property type="entry name" value="P-loop_NTPase"/>
</dbReference>
<name>A0AAV7ZF46_9EUKA</name>
<feature type="compositionally biased region" description="Basic and acidic residues" evidence="1">
    <location>
        <begin position="121"/>
        <end position="134"/>
    </location>
</feature>
<evidence type="ECO:0000256" key="1">
    <source>
        <dbReference type="SAM" id="MobiDB-lite"/>
    </source>
</evidence>
<gene>
    <name evidence="2" type="ORF">M0812_14321</name>
</gene>
<evidence type="ECO:0000313" key="2">
    <source>
        <dbReference type="EMBL" id="KAJ3440652.1"/>
    </source>
</evidence>
<proteinExistence type="predicted"/>
<comment type="caution">
    <text evidence="2">The sequence shown here is derived from an EMBL/GenBank/DDBJ whole genome shotgun (WGS) entry which is preliminary data.</text>
</comment>